<dbReference type="InterPro" id="IPR003675">
    <property type="entry name" value="Rce1/LyrA-like_dom"/>
</dbReference>
<proteinExistence type="predicted"/>
<feature type="transmembrane region" description="Helical" evidence="1">
    <location>
        <begin position="215"/>
        <end position="239"/>
    </location>
</feature>
<sequence>MPEWAAFAGFVGVVLVGLLVLARASADTLGAPEFPATLTDRVVETPTDPPPGATLRRPTAPSTPTLLANVVLSQGAFASLLVVGAWLTGVPAAAVGLAADAFARSDILGGIALGVALHVVNAVGSRLTDRFELGDPERLRRAMTPETTVGWVGLLGVVLPLVAGFEELLFRGVLIGAFATGFELSPWLLAGLSSVAFALGHGAQGRLGIVVSGALGFVLAVAFVLTDSLVTVVIAHYLVNTLEFVVGGR</sequence>
<feature type="transmembrane region" description="Helical" evidence="1">
    <location>
        <begin position="185"/>
        <end position="203"/>
    </location>
</feature>
<dbReference type="GeneID" id="43369442"/>
<evidence type="ECO:0000256" key="1">
    <source>
        <dbReference type="SAM" id="Phobius"/>
    </source>
</evidence>
<dbReference type="Proteomes" id="UP000428325">
    <property type="component" value="Chromosome"/>
</dbReference>
<reference evidence="3 4" key="1">
    <citation type="submission" date="2018-12" db="EMBL/GenBank/DDBJ databases">
        <title>Complete genome sequence of Haloplanus rallus MBLA0036.</title>
        <authorList>
            <person name="Nam Y.-d."/>
            <person name="Kang J."/>
            <person name="Chung W.-H."/>
            <person name="Park Y.S."/>
        </authorList>
    </citation>
    <scope>NUCLEOTIDE SEQUENCE [LARGE SCALE GENOMIC DNA]</scope>
    <source>
        <strain evidence="3 4">MBLA0036</strain>
    </source>
</reference>
<keyword evidence="3" id="KW-0378">Hydrolase</keyword>
<dbReference type="AlphaFoldDB" id="A0A6B9F2W1"/>
<dbReference type="PANTHER" id="PTHR36435">
    <property type="entry name" value="SLR1288 PROTEIN"/>
    <property type="match status" value="1"/>
</dbReference>
<organism evidence="3 4">
    <name type="scientific">Haloplanus rallus</name>
    <dbReference type="NCBI Taxonomy" id="1816183"/>
    <lineage>
        <taxon>Archaea</taxon>
        <taxon>Methanobacteriati</taxon>
        <taxon>Methanobacteriota</taxon>
        <taxon>Stenosarchaea group</taxon>
        <taxon>Halobacteria</taxon>
        <taxon>Halobacteriales</taxon>
        <taxon>Haloferacaceae</taxon>
        <taxon>Haloplanus</taxon>
    </lineage>
</organism>
<keyword evidence="3" id="KW-0645">Protease</keyword>
<feature type="transmembrane region" description="Helical" evidence="1">
    <location>
        <begin position="6"/>
        <end position="24"/>
    </location>
</feature>
<keyword evidence="1" id="KW-0472">Membrane</keyword>
<accession>A0A6B9F2W1</accession>
<evidence type="ECO:0000313" key="4">
    <source>
        <dbReference type="Proteomes" id="UP000428325"/>
    </source>
</evidence>
<dbReference type="EMBL" id="CP034345">
    <property type="protein sequence ID" value="QGX94715.1"/>
    <property type="molecule type" value="Genomic_DNA"/>
</dbReference>
<feature type="domain" description="CAAX prenyl protease 2/Lysostaphin resistance protein A-like" evidence="2">
    <location>
        <begin position="152"/>
        <end position="241"/>
    </location>
</feature>
<keyword evidence="4" id="KW-1185">Reference proteome</keyword>
<dbReference type="RefSeq" id="WP_157689108.1">
    <property type="nucleotide sequence ID" value="NZ_CP034345.1"/>
</dbReference>
<dbReference type="PANTHER" id="PTHR36435:SF1">
    <property type="entry name" value="CAAX AMINO TERMINAL PROTEASE FAMILY PROTEIN"/>
    <property type="match status" value="1"/>
</dbReference>
<feature type="transmembrane region" description="Helical" evidence="1">
    <location>
        <begin position="148"/>
        <end position="165"/>
    </location>
</feature>
<evidence type="ECO:0000313" key="3">
    <source>
        <dbReference type="EMBL" id="QGX94715.1"/>
    </source>
</evidence>
<dbReference type="InterPro" id="IPR052710">
    <property type="entry name" value="CAAX_protease"/>
</dbReference>
<keyword evidence="3" id="KW-0482">Metalloprotease</keyword>
<feature type="transmembrane region" description="Helical" evidence="1">
    <location>
        <begin position="107"/>
        <end position="127"/>
    </location>
</feature>
<dbReference type="Pfam" id="PF02517">
    <property type="entry name" value="Rce1-like"/>
    <property type="match status" value="1"/>
</dbReference>
<evidence type="ECO:0000259" key="2">
    <source>
        <dbReference type="Pfam" id="PF02517"/>
    </source>
</evidence>
<dbReference type="GO" id="GO:0006508">
    <property type="term" value="P:proteolysis"/>
    <property type="evidence" value="ECO:0007669"/>
    <property type="project" value="UniProtKB-KW"/>
</dbReference>
<keyword evidence="1" id="KW-1133">Transmembrane helix</keyword>
<dbReference type="OrthoDB" id="214851at2157"/>
<keyword evidence="1" id="KW-0812">Transmembrane</keyword>
<dbReference type="GO" id="GO:0080120">
    <property type="term" value="P:CAAX-box protein maturation"/>
    <property type="evidence" value="ECO:0007669"/>
    <property type="project" value="UniProtKB-ARBA"/>
</dbReference>
<gene>
    <name evidence="3" type="ORF">EI982_07855</name>
</gene>
<dbReference type="KEGG" id="hra:EI982_07855"/>
<protein>
    <submittedName>
        <fullName evidence="3">CPBP family intramembrane metalloprotease</fullName>
    </submittedName>
</protein>
<dbReference type="GO" id="GO:0008237">
    <property type="term" value="F:metallopeptidase activity"/>
    <property type="evidence" value="ECO:0007669"/>
    <property type="project" value="UniProtKB-KW"/>
</dbReference>
<feature type="transmembrane region" description="Helical" evidence="1">
    <location>
        <begin position="66"/>
        <end position="87"/>
    </location>
</feature>
<name>A0A6B9F2W1_9EURY</name>
<dbReference type="GO" id="GO:0004175">
    <property type="term" value="F:endopeptidase activity"/>
    <property type="evidence" value="ECO:0007669"/>
    <property type="project" value="UniProtKB-ARBA"/>
</dbReference>